<protein>
    <submittedName>
        <fullName evidence="7">2-dehydro-3-deoxygluconokinase</fullName>
        <ecNumber evidence="7">2.7.1.45</ecNumber>
    </submittedName>
</protein>
<dbReference type="InterPro" id="IPR002173">
    <property type="entry name" value="Carboh/pur_kinase_PfkB_CS"/>
</dbReference>
<dbReference type="PROSITE" id="PS00583">
    <property type="entry name" value="PFKB_KINASES_1"/>
    <property type="match status" value="1"/>
</dbReference>
<evidence type="ECO:0000256" key="5">
    <source>
        <dbReference type="ARBA" id="ARBA00022840"/>
    </source>
</evidence>
<dbReference type="Proteomes" id="UP000094379">
    <property type="component" value="Unassembled WGS sequence"/>
</dbReference>
<organism evidence="7 8">
    <name type="scientific">Methylophaga muralis</name>
    <dbReference type="NCBI Taxonomy" id="291169"/>
    <lineage>
        <taxon>Bacteria</taxon>
        <taxon>Pseudomonadati</taxon>
        <taxon>Pseudomonadota</taxon>
        <taxon>Gammaproteobacteria</taxon>
        <taxon>Thiotrichales</taxon>
        <taxon>Piscirickettsiaceae</taxon>
        <taxon>Methylophaga</taxon>
    </lineage>
</organism>
<dbReference type="EMBL" id="MCRI01000004">
    <property type="protein sequence ID" value="ODN67665.1"/>
    <property type="molecule type" value="Genomic_DNA"/>
</dbReference>
<dbReference type="CDD" id="cd01167">
    <property type="entry name" value="bac_FRK"/>
    <property type="match status" value="1"/>
</dbReference>
<evidence type="ECO:0000256" key="2">
    <source>
        <dbReference type="ARBA" id="ARBA00022679"/>
    </source>
</evidence>
<dbReference type="PANTHER" id="PTHR43085:SF1">
    <property type="entry name" value="PSEUDOURIDINE KINASE-RELATED"/>
    <property type="match status" value="1"/>
</dbReference>
<reference evidence="7 8" key="1">
    <citation type="submission" date="2016-07" db="EMBL/GenBank/DDBJ databases">
        <title>Draft Genome Sequence of Methylophaga muralis Bur 1.</title>
        <authorList>
            <person name="Vasilenko O.V."/>
            <person name="Doronina N.V."/>
            <person name="Shmareva M.N."/>
            <person name="Tarlachkov S.V."/>
            <person name="Mustakhimov I."/>
            <person name="Trotsenko Y.A."/>
        </authorList>
    </citation>
    <scope>NUCLEOTIDE SEQUENCE [LARGE SCALE GENOMIC DNA]</scope>
    <source>
        <strain evidence="7 8">Bur 1</strain>
    </source>
</reference>
<dbReference type="InterPro" id="IPR029056">
    <property type="entry name" value="Ribokinase-like"/>
</dbReference>
<dbReference type="PANTHER" id="PTHR43085">
    <property type="entry name" value="HEXOKINASE FAMILY MEMBER"/>
    <property type="match status" value="1"/>
</dbReference>
<keyword evidence="2 7" id="KW-0808">Transferase</keyword>
<evidence type="ECO:0000256" key="3">
    <source>
        <dbReference type="ARBA" id="ARBA00022741"/>
    </source>
</evidence>
<keyword evidence="4 7" id="KW-0418">Kinase</keyword>
<comment type="caution">
    <text evidence="7">The sequence shown here is derived from an EMBL/GenBank/DDBJ whole genome shotgun (WGS) entry which is preliminary data.</text>
</comment>
<accession>A0A1E3GUP5</accession>
<dbReference type="Pfam" id="PF00294">
    <property type="entry name" value="PfkB"/>
    <property type="match status" value="1"/>
</dbReference>
<keyword evidence="5" id="KW-0067">ATP-binding</keyword>
<gene>
    <name evidence="7" type="primary">kdgK</name>
    <name evidence="7" type="ORF">A9E74_00775</name>
</gene>
<dbReference type="SUPFAM" id="SSF53613">
    <property type="entry name" value="Ribokinase-like"/>
    <property type="match status" value="1"/>
</dbReference>
<dbReference type="Gene3D" id="3.40.1190.20">
    <property type="match status" value="1"/>
</dbReference>
<dbReference type="InterPro" id="IPR011611">
    <property type="entry name" value="PfkB_dom"/>
</dbReference>
<evidence type="ECO:0000256" key="4">
    <source>
        <dbReference type="ARBA" id="ARBA00022777"/>
    </source>
</evidence>
<dbReference type="PATRIC" id="fig|291169.3.peg.776"/>
<evidence type="ECO:0000256" key="1">
    <source>
        <dbReference type="ARBA" id="ARBA00010688"/>
    </source>
</evidence>
<evidence type="ECO:0000313" key="7">
    <source>
        <dbReference type="EMBL" id="ODN67665.1"/>
    </source>
</evidence>
<keyword evidence="3" id="KW-0547">Nucleotide-binding</keyword>
<proteinExistence type="inferred from homology"/>
<evidence type="ECO:0000313" key="8">
    <source>
        <dbReference type="Proteomes" id="UP000094379"/>
    </source>
</evidence>
<dbReference type="EC" id="2.7.1.45" evidence="7"/>
<name>A0A1E3GUP5_9GAMM</name>
<dbReference type="AlphaFoldDB" id="A0A1E3GUP5"/>
<evidence type="ECO:0000259" key="6">
    <source>
        <dbReference type="Pfam" id="PF00294"/>
    </source>
</evidence>
<sequence length="290" mass="32299">MSPQSALAIFGEVLFDCFPDDEKKLGGAPFNVAWHLQAFGDNPLFISSVGEDESGEQIRHAMQQWQLSAEGLQTDKSHQTGEVKVSLQGGEPSYDIMIERAYDFIQTSHLPNLRNDAVVYHGSLALRNAVSQSALEFLTRPKSVSVFMDVNLRSPWWTKEGIYTCLERAKWCKLNQHELAELGFNSADLQQDMTRMQSHFQLEQLIVTRGEEGAIVRCNDGAFYEQKCVAADKLVDSVGAGDAFTAMYIHGLLAGWPVQKILLKAQQFASKVIGLRGAVSEDPAFYSEFI</sequence>
<comment type="similarity">
    <text evidence="1">Belongs to the carbohydrate kinase PfkB family.</text>
</comment>
<dbReference type="InterPro" id="IPR050306">
    <property type="entry name" value="PfkB_Carbo_kinase"/>
</dbReference>
<feature type="domain" description="Carbohydrate kinase PfkB" evidence="6">
    <location>
        <begin position="21"/>
        <end position="280"/>
    </location>
</feature>
<dbReference type="RefSeq" id="WP_069295308.1">
    <property type="nucleotide sequence ID" value="NZ_MCRI01000004.1"/>
</dbReference>
<keyword evidence="8" id="KW-1185">Reference proteome</keyword>
<dbReference type="GO" id="GO:0008673">
    <property type="term" value="F:2-dehydro-3-deoxygluconokinase activity"/>
    <property type="evidence" value="ECO:0007669"/>
    <property type="project" value="UniProtKB-EC"/>
</dbReference>
<dbReference type="GO" id="GO:0005524">
    <property type="term" value="F:ATP binding"/>
    <property type="evidence" value="ECO:0007669"/>
    <property type="project" value="UniProtKB-KW"/>
</dbReference>
<dbReference type="STRING" id="291169.A9E74_00775"/>